<dbReference type="PANTHER" id="PTHR11480:SF36">
    <property type="entry name" value="PROSAPOSIN"/>
    <property type="match status" value="1"/>
</dbReference>
<evidence type="ECO:0000256" key="12">
    <source>
        <dbReference type="ARBA" id="ARBA00040265"/>
    </source>
</evidence>
<evidence type="ECO:0000256" key="3">
    <source>
        <dbReference type="ARBA" id="ARBA00022525"/>
    </source>
</evidence>
<dbReference type="Gene3D" id="1.10.225.10">
    <property type="entry name" value="Saposin-like"/>
    <property type="match status" value="4"/>
</dbReference>
<comment type="caution">
    <text evidence="15">The sequence shown here is derived from an EMBL/GenBank/DDBJ whole genome shotgun (WGS) entry which is preliminary data.</text>
</comment>
<feature type="domain" description="Saposin B-type" evidence="13">
    <location>
        <begin position="308"/>
        <end position="389"/>
    </location>
</feature>
<comment type="subcellular location">
    <subcellularLocation>
        <location evidence="1">Lysosome</location>
    </subcellularLocation>
    <subcellularLocation>
        <location evidence="2">Secreted</location>
    </subcellularLocation>
</comment>
<dbReference type="Pfam" id="PF02199">
    <property type="entry name" value="SapA"/>
    <property type="match status" value="2"/>
</dbReference>
<dbReference type="InterPro" id="IPR051428">
    <property type="entry name" value="Sphingo_Act-Surfact_Prot"/>
</dbReference>
<dbReference type="GO" id="GO:0007193">
    <property type="term" value="P:adenylate cyclase-inhibiting G protein-coupled receptor signaling pathway"/>
    <property type="evidence" value="ECO:0007669"/>
    <property type="project" value="TreeGrafter"/>
</dbReference>
<evidence type="ECO:0000259" key="13">
    <source>
        <dbReference type="PROSITE" id="PS50015"/>
    </source>
</evidence>
<dbReference type="Proteomes" id="UP001474421">
    <property type="component" value="Unassembled WGS sequence"/>
</dbReference>
<evidence type="ECO:0000259" key="14">
    <source>
        <dbReference type="PROSITE" id="PS51110"/>
    </source>
</evidence>
<organism evidence="15 16">
    <name type="scientific">Crotalus adamanteus</name>
    <name type="common">Eastern diamondback rattlesnake</name>
    <dbReference type="NCBI Taxonomy" id="8729"/>
    <lineage>
        <taxon>Eukaryota</taxon>
        <taxon>Metazoa</taxon>
        <taxon>Chordata</taxon>
        <taxon>Craniata</taxon>
        <taxon>Vertebrata</taxon>
        <taxon>Euteleostomi</taxon>
        <taxon>Lepidosauria</taxon>
        <taxon>Squamata</taxon>
        <taxon>Bifurcata</taxon>
        <taxon>Unidentata</taxon>
        <taxon>Episquamata</taxon>
        <taxon>Toxicofera</taxon>
        <taxon>Serpentes</taxon>
        <taxon>Colubroidea</taxon>
        <taxon>Viperidae</taxon>
        <taxon>Crotalinae</taxon>
        <taxon>Crotalus</taxon>
    </lineage>
</organism>
<dbReference type="GO" id="GO:0005764">
    <property type="term" value="C:lysosome"/>
    <property type="evidence" value="ECO:0007669"/>
    <property type="project" value="InterPro"/>
</dbReference>
<dbReference type="InterPro" id="IPR008138">
    <property type="entry name" value="SapB_2"/>
</dbReference>
<feature type="domain" description="Saposin B-type" evidence="13">
    <location>
        <begin position="417"/>
        <end position="498"/>
    </location>
</feature>
<dbReference type="GO" id="GO:0005576">
    <property type="term" value="C:extracellular region"/>
    <property type="evidence" value="ECO:0007669"/>
    <property type="project" value="UniProtKB-SubCell"/>
</dbReference>
<sequence>MPRGEAGIITEELVDTRTMEGSWKSWVLLVVFSLAFYQAAGTPVTSQKECTEDPSILCQDFATALKCGSLERCHQMLQVNGPKSLKCTLCKFTVVIMAKIVQDNITDERLAKFFESGCQYLPFQDWSIKCKKMVDTGVIILIELGKQVQDRPEIVCGAFLLCNQPHSPDRALKFQNQLKSEEWPEKTEFRDMLSPFIANVPLLFSPQDKRQTEPWFWLSNVDPCHECKMVAIEIHEILKNSPFLIQTLEDYAKQQCEGLGTHMADECKKYVPEYAHAFVQFLMSLLAMDYFSDLYGAVVKTISDEDKPHLVCDMCKKVVQVAENLVENNNTEEQIVHQMENVCYMLPHEVVPQCRDFVNSYGMAVLTMLLEATKPESVCIMFKFCPEDVSLSTKKVALEKIAPEKKVAFEKVSEDKDSELCHTCILLVNYIDGELEKNETQAHIGSFLAKGCQLLPDALIYPCDQLVDQYEPAAIHLLIQVMQAPFVCVKIGICPEPHLVGMEACSRGPTFWCKNLETAEQCQAIEYCKHHIWN</sequence>
<evidence type="ECO:0000256" key="5">
    <source>
        <dbReference type="ARBA" id="ARBA00022737"/>
    </source>
</evidence>
<reference evidence="15 16" key="1">
    <citation type="journal article" date="2024" name="Proc. Natl. Acad. Sci. U.S.A.">
        <title>The genetic regulatory architecture and epigenomic basis for age-related changes in rattlesnake venom.</title>
        <authorList>
            <person name="Hogan M.P."/>
            <person name="Holding M.L."/>
            <person name="Nystrom G.S."/>
            <person name="Colston T.J."/>
            <person name="Bartlett D.A."/>
            <person name="Mason A.J."/>
            <person name="Ellsworth S.A."/>
            <person name="Rautsaw R.M."/>
            <person name="Lawrence K.C."/>
            <person name="Strickland J.L."/>
            <person name="He B."/>
            <person name="Fraser P."/>
            <person name="Margres M.J."/>
            <person name="Gilbert D.M."/>
            <person name="Gibbs H.L."/>
            <person name="Parkinson C.L."/>
            <person name="Rokyta D.R."/>
        </authorList>
    </citation>
    <scope>NUCLEOTIDE SEQUENCE [LARGE SCALE GENOMIC DNA]</scope>
    <source>
        <strain evidence="15">DRR0105</strain>
    </source>
</reference>
<dbReference type="PRINTS" id="PR01797">
    <property type="entry name" value="SAPOSIN"/>
</dbReference>
<keyword evidence="8" id="KW-0458">Lysosome</keyword>
<feature type="domain" description="Saposin A-type" evidence="14">
    <location>
        <begin position="498"/>
        <end position="534"/>
    </location>
</feature>
<evidence type="ECO:0000313" key="15">
    <source>
        <dbReference type="EMBL" id="KAK9400613.1"/>
    </source>
</evidence>
<dbReference type="SMART" id="SM00741">
    <property type="entry name" value="SapB"/>
    <property type="match status" value="4"/>
</dbReference>
<comment type="function">
    <text evidence="11">Saposin-B stimulates the hydrolysis of galacto-cerebroside sulfate by arylsulfatase A (EC 3.1.6.8), GM1 gangliosides by beta-galactosidase (EC 3.2.1.23) and globotriaosylceramide by alpha-galactosidase A (EC 3.2.1.22). Saposin-B forms a solubilizing complex with the substrates of the sphingolipid hydrolases.</text>
</comment>
<dbReference type="SMART" id="SM00162">
    <property type="entry name" value="SAPA"/>
    <property type="match status" value="2"/>
</dbReference>
<keyword evidence="6" id="KW-1015">Disulfide bond</keyword>
<dbReference type="FunFam" id="1.10.225.10:FF:000002">
    <property type="entry name" value="prosaposin isoform X2"/>
    <property type="match status" value="2"/>
</dbReference>
<evidence type="ECO:0000256" key="1">
    <source>
        <dbReference type="ARBA" id="ARBA00004371"/>
    </source>
</evidence>
<keyword evidence="5" id="KW-0677">Repeat</keyword>
<accession>A0AAW1BF60</accession>
<dbReference type="PROSITE" id="PS50015">
    <property type="entry name" value="SAP_B"/>
    <property type="match status" value="4"/>
</dbReference>
<feature type="domain" description="Saposin B-type" evidence="13">
    <location>
        <begin position="220"/>
        <end position="303"/>
    </location>
</feature>
<feature type="domain" description="Saposin B-type" evidence="13">
    <location>
        <begin position="83"/>
        <end position="166"/>
    </location>
</feature>
<dbReference type="PROSITE" id="PS51110">
    <property type="entry name" value="SAP_A"/>
    <property type="match status" value="2"/>
</dbReference>
<dbReference type="Pfam" id="PF05184">
    <property type="entry name" value="SapB_1"/>
    <property type="match status" value="2"/>
</dbReference>
<dbReference type="InterPro" id="IPR003119">
    <property type="entry name" value="SAP_A"/>
</dbReference>
<evidence type="ECO:0000256" key="11">
    <source>
        <dbReference type="ARBA" id="ARBA00037606"/>
    </source>
</evidence>
<gene>
    <name evidence="15" type="ORF">NXF25_011327</name>
</gene>
<keyword evidence="4" id="KW-0732">Signal</keyword>
<dbReference type="GO" id="GO:0016020">
    <property type="term" value="C:membrane"/>
    <property type="evidence" value="ECO:0007669"/>
    <property type="project" value="GOC"/>
</dbReference>
<feature type="domain" description="Saposin A-type" evidence="14">
    <location>
        <begin position="43"/>
        <end position="83"/>
    </location>
</feature>
<evidence type="ECO:0000256" key="10">
    <source>
        <dbReference type="ARBA" id="ARBA00037231"/>
    </source>
</evidence>
<keyword evidence="16" id="KW-1185">Reference proteome</keyword>
<comment type="function">
    <text evidence="10">Saposin-D is a specific sphingomyelin phosphodiesterase activator (EC 3.1.4.12).</text>
</comment>
<dbReference type="PANTHER" id="PTHR11480">
    <property type="entry name" value="SAPOSIN-RELATED"/>
    <property type="match status" value="1"/>
</dbReference>
<evidence type="ECO:0000256" key="6">
    <source>
        <dbReference type="ARBA" id="ARBA00023157"/>
    </source>
</evidence>
<evidence type="ECO:0000256" key="9">
    <source>
        <dbReference type="ARBA" id="ARBA00037150"/>
    </source>
</evidence>
<protein>
    <recommendedName>
        <fullName evidence="12">Prosaposin</fullName>
    </recommendedName>
</protein>
<comment type="function">
    <text evidence="9">Saposin-A and saposin-C stimulate the hydrolysis of glucosylceramide by beta-glucosylceramidase (EC 3.2.1.45) and galactosylceramide by beta-galactosylceramidase (EC 3.2.1.46). Saposin-C apparently acts by combining with the enzyme and acidic lipid to form an activated complex, rather than by solubilizing the substrate.</text>
</comment>
<dbReference type="AlphaFoldDB" id="A0AAW1BF60"/>
<dbReference type="InterPro" id="IPR011001">
    <property type="entry name" value="Saposin-like"/>
</dbReference>
<dbReference type="InterPro" id="IPR007856">
    <property type="entry name" value="SapB_1"/>
</dbReference>
<dbReference type="InterPro" id="IPR008373">
    <property type="entry name" value="Saposin"/>
</dbReference>
<dbReference type="Pfam" id="PF03489">
    <property type="entry name" value="SapB_2"/>
    <property type="match status" value="2"/>
</dbReference>
<name>A0AAW1BF60_CROAD</name>
<evidence type="ECO:0000256" key="7">
    <source>
        <dbReference type="ARBA" id="ARBA00023180"/>
    </source>
</evidence>
<dbReference type="GO" id="GO:0019216">
    <property type="term" value="P:regulation of lipid metabolic process"/>
    <property type="evidence" value="ECO:0007669"/>
    <property type="project" value="TreeGrafter"/>
</dbReference>
<evidence type="ECO:0000256" key="2">
    <source>
        <dbReference type="ARBA" id="ARBA00004613"/>
    </source>
</evidence>
<dbReference type="GO" id="GO:0006665">
    <property type="term" value="P:sphingolipid metabolic process"/>
    <property type="evidence" value="ECO:0007669"/>
    <property type="project" value="InterPro"/>
</dbReference>
<dbReference type="EMBL" id="JAOTOJ010000005">
    <property type="protein sequence ID" value="KAK9400613.1"/>
    <property type="molecule type" value="Genomic_DNA"/>
</dbReference>
<dbReference type="InterPro" id="IPR008139">
    <property type="entry name" value="SaposinB_dom"/>
</dbReference>
<evidence type="ECO:0000313" key="16">
    <source>
        <dbReference type="Proteomes" id="UP001474421"/>
    </source>
</evidence>
<keyword evidence="7" id="KW-0325">Glycoprotein</keyword>
<proteinExistence type="predicted"/>
<dbReference type="SUPFAM" id="SSF47862">
    <property type="entry name" value="Saposin"/>
    <property type="match status" value="4"/>
</dbReference>
<evidence type="ECO:0000256" key="8">
    <source>
        <dbReference type="ARBA" id="ARBA00023228"/>
    </source>
</evidence>
<evidence type="ECO:0000256" key="4">
    <source>
        <dbReference type="ARBA" id="ARBA00022729"/>
    </source>
</evidence>
<keyword evidence="3" id="KW-0964">Secreted</keyword>